<comment type="caution">
    <text evidence="1">The sequence shown here is derived from an EMBL/GenBank/DDBJ whole genome shotgun (WGS) entry which is preliminary data.</text>
</comment>
<proteinExistence type="predicted"/>
<protein>
    <submittedName>
        <fullName evidence="1">Uncharacterized protein</fullName>
    </submittedName>
</protein>
<evidence type="ECO:0000313" key="2">
    <source>
        <dbReference type="Proteomes" id="UP000688947"/>
    </source>
</evidence>
<reference evidence="1" key="1">
    <citation type="submission" date="2021-01" db="EMBL/GenBank/DDBJ databases">
        <title>Phytophthora aleatoria, a newly-described species from Pinus radiata is distinct from Phytophthora cactorum isolates based on comparative genomics.</title>
        <authorList>
            <person name="Mcdougal R."/>
            <person name="Panda P."/>
            <person name="Williams N."/>
            <person name="Studholme D.J."/>
        </authorList>
    </citation>
    <scope>NUCLEOTIDE SEQUENCE</scope>
    <source>
        <strain evidence="1">NZFS 3830</strain>
    </source>
</reference>
<name>A0A8T1TQZ0_9STRA</name>
<organism evidence="1 2">
    <name type="scientific">Phytophthora cactorum</name>
    <dbReference type="NCBI Taxonomy" id="29920"/>
    <lineage>
        <taxon>Eukaryota</taxon>
        <taxon>Sar</taxon>
        <taxon>Stramenopiles</taxon>
        <taxon>Oomycota</taxon>
        <taxon>Peronosporomycetes</taxon>
        <taxon>Peronosporales</taxon>
        <taxon>Peronosporaceae</taxon>
        <taxon>Phytophthora</taxon>
    </lineage>
</organism>
<dbReference type="EMBL" id="JAENGZ010002135">
    <property type="protein sequence ID" value="KAG6944740.1"/>
    <property type="molecule type" value="Genomic_DNA"/>
</dbReference>
<evidence type="ECO:0000313" key="1">
    <source>
        <dbReference type="EMBL" id="KAG6944740.1"/>
    </source>
</evidence>
<dbReference type="OrthoDB" id="124847at2759"/>
<dbReference type="Proteomes" id="UP000688947">
    <property type="component" value="Unassembled WGS sequence"/>
</dbReference>
<gene>
    <name evidence="1" type="ORF">JG687_00017684</name>
</gene>
<accession>A0A8T1TQZ0</accession>
<sequence>MDDVDHRTGLYYARYRCSGPHGKRAFSTIDDDYLAFPYLLTHQTGVSRDLFALVYYSMQQRKGFLELAAMLIVDDNICFISYWLWQMLQLKSAEREIQPTRLLCLSQWSSI</sequence>
<dbReference type="AlphaFoldDB" id="A0A8T1TQZ0"/>